<comment type="catalytic activity">
    <reaction evidence="8 9">
        <text>hydroxymethylbilane = uroporphyrinogen III + H2O</text>
        <dbReference type="Rhea" id="RHEA:18965"/>
        <dbReference type="ChEBI" id="CHEBI:15377"/>
        <dbReference type="ChEBI" id="CHEBI:57308"/>
        <dbReference type="ChEBI" id="CHEBI:57845"/>
        <dbReference type="EC" id="4.2.1.75"/>
    </reaction>
</comment>
<accession>A0ABT0A5G4</accession>
<name>A0ABT0A5G4_9GAMM</name>
<dbReference type="PANTHER" id="PTHR38042:SF1">
    <property type="entry name" value="UROPORPHYRINOGEN-III SYNTHASE, CHLOROPLASTIC"/>
    <property type="match status" value="1"/>
</dbReference>
<dbReference type="InterPro" id="IPR039793">
    <property type="entry name" value="UROS/Hem4"/>
</dbReference>
<evidence type="ECO:0000256" key="8">
    <source>
        <dbReference type="ARBA" id="ARBA00048617"/>
    </source>
</evidence>
<dbReference type="InterPro" id="IPR003754">
    <property type="entry name" value="4pyrrol_synth_uPrphyn_synth"/>
</dbReference>
<reference evidence="11 12" key="1">
    <citation type="submission" date="2022-03" db="EMBL/GenBank/DDBJ databases">
        <title>Luteimonas soily sp. nov., a novel bacterium isolated from the soil.</title>
        <authorList>
            <person name="Zhang X."/>
        </authorList>
    </citation>
    <scope>NUCLEOTIDE SEQUENCE [LARGE SCALE GENOMIC DNA]</scope>
    <source>
        <strain evidence="11 12">50</strain>
    </source>
</reference>
<evidence type="ECO:0000256" key="7">
    <source>
        <dbReference type="ARBA" id="ARBA00040167"/>
    </source>
</evidence>
<keyword evidence="4 9" id="KW-0456">Lyase</keyword>
<organism evidence="11 12">
    <name type="scientific">Cognatiluteimonas sedimenti</name>
    <dbReference type="NCBI Taxonomy" id="2927791"/>
    <lineage>
        <taxon>Bacteria</taxon>
        <taxon>Pseudomonadati</taxon>
        <taxon>Pseudomonadota</taxon>
        <taxon>Gammaproteobacteria</taxon>
        <taxon>Lysobacterales</taxon>
        <taxon>Lysobacteraceae</taxon>
        <taxon>Cognatiluteimonas</taxon>
    </lineage>
</organism>
<evidence type="ECO:0000259" key="10">
    <source>
        <dbReference type="Pfam" id="PF02602"/>
    </source>
</evidence>
<dbReference type="InterPro" id="IPR036108">
    <property type="entry name" value="4pyrrol_syn_uPrphyn_synt_sf"/>
</dbReference>
<evidence type="ECO:0000313" key="11">
    <source>
        <dbReference type="EMBL" id="MCJ0826212.1"/>
    </source>
</evidence>
<dbReference type="Pfam" id="PF02602">
    <property type="entry name" value="HEM4"/>
    <property type="match status" value="1"/>
</dbReference>
<keyword evidence="5 9" id="KW-0627">Porphyrin biosynthesis</keyword>
<dbReference type="EC" id="4.2.1.75" evidence="3 9"/>
<evidence type="ECO:0000256" key="9">
    <source>
        <dbReference type="RuleBase" id="RU366031"/>
    </source>
</evidence>
<comment type="caution">
    <text evidence="11">The sequence shown here is derived from an EMBL/GenBank/DDBJ whole genome shotgun (WGS) entry which is preliminary data.</text>
</comment>
<feature type="domain" description="Tetrapyrrole biosynthesis uroporphyrinogen III synthase" evidence="10">
    <location>
        <begin position="23"/>
        <end position="244"/>
    </location>
</feature>
<evidence type="ECO:0000256" key="5">
    <source>
        <dbReference type="ARBA" id="ARBA00023244"/>
    </source>
</evidence>
<evidence type="ECO:0000256" key="4">
    <source>
        <dbReference type="ARBA" id="ARBA00023239"/>
    </source>
</evidence>
<sequence length="254" mass="25831">MAESPLAGCYVISLRPVGAHAALRRAAAAQGARLLALSPWRLQARDDAATRAALRAALDAPRVLFTSPAAVRIAARLQPLADARMRQAFAVGAGTAAAARRAGIAEVTAPARMDSEGLLALPGLQALAGSAVGLVTAPGGRGEIGPELQRRGAQVLRADVYERVAITPSPRALATLRTLAAPAWLALSSGAALEALLAALPADAVAALHRARVVAASARLAQLARERGFTAAVVAASARQRDLVAAAVAAARIR</sequence>
<dbReference type="Gene3D" id="3.40.50.10090">
    <property type="match status" value="2"/>
</dbReference>
<comment type="function">
    <text evidence="6 9">Catalyzes cyclization of the linear tetrapyrrole, hydroxymethylbilane, to the macrocyclic uroporphyrinogen III.</text>
</comment>
<dbReference type="EMBL" id="JALGCL010000003">
    <property type="protein sequence ID" value="MCJ0826212.1"/>
    <property type="molecule type" value="Genomic_DNA"/>
</dbReference>
<comment type="pathway">
    <text evidence="1 9">Porphyrin-containing compound metabolism; protoporphyrin-IX biosynthesis; coproporphyrinogen-III from 5-aminolevulinate: step 3/4.</text>
</comment>
<evidence type="ECO:0000256" key="3">
    <source>
        <dbReference type="ARBA" id="ARBA00013109"/>
    </source>
</evidence>
<comment type="similarity">
    <text evidence="2 9">Belongs to the uroporphyrinogen-III synthase family.</text>
</comment>
<evidence type="ECO:0000256" key="2">
    <source>
        <dbReference type="ARBA" id="ARBA00008133"/>
    </source>
</evidence>
<dbReference type="SUPFAM" id="SSF69618">
    <property type="entry name" value="HemD-like"/>
    <property type="match status" value="1"/>
</dbReference>
<dbReference type="PANTHER" id="PTHR38042">
    <property type="entry name" value="UROPORPHYRINOGEN-III SYNTHASE, CHLOROPLASTIC"/>
    <property type="match status" value="1"/>
</dbReference>
<dbReference type="RefSeq" id="WP_243321474.1">
    <property type="nucleotide sequence ID" value="NZ_JALGCL010000003.1"/>
</dbReference>
<protein>
    <recommendedName>
        <fullName evidence="7 9">Uroporphyrinogen-III synthase</fullName>
        <ecNumber evidence="3 9">4.2.1.75</ecNumber>
    </recommendedName>
</protein>
<evidence type="ECO:0000313" key="12">
    <source>
        <dbReference type="Proteomes" id="UP001165423"/>
    </source>
</evidence>
<evidence type="ECO:0000256" key="6">
    <source>
        <dbReference type="ARBA" id="ARBA00037589"/>
    </source>
</evidence>
<proteinExistence type="inferred from homology"/>
<dbReference type="GO" id="GO:0004852">
    <property type="term" value="F:uroporphyrinogen-III synthase activity"/>
    <property type="evidence" value="ECO:0007669"/>
    <property type="project" value="UniProtKB-EC"/>
</dbReference>
<keyword evidence="12" id="KW-1185">Reference proteome</keyword>
<dbReference type="Proteomes" id="UP001165423">
    <property type="component" value="Unassembled WGS sequence"/>
</dbReference>
<evidence type="ECO:0000256" key="1">
    <source>
        <dbReference type="ARBA" id="ARBA00004772"/>
    </source>
</evidence>
<gene>
    <name evidence="11" type="ORF">MQC88_09675</name>
</gene>